<keyword evidence="4 9" id="KW-0812">Transmembrane</keyword>
<dbReference type="EMBL" id="HF680312">
    <property type="protein sequence ID" value="CCU73430.1"/>
    <property type="molecule type" value="Genomic_DNA"/>
</dbReference>
<evidence type="ECO:0000256" key="5">
    <source>
        <dbReference type="ARBA" id="ARBA00022989"/>
    </source>
</evidence>
<dbReference type="InterPro" id="IPR006665">
    <property type="entry name" value="OmpA-like"/>
</dbReference>
<name>M5E7N6_9GAMM</name>
<keyword evidence="6 7" id="KW-0472">Membrane</keyword>
<dbReference type="InterPro" id="IPR036737">
    <property type="entry name" value="OmpA-like_sf"/>
</dbReference>
<keyword evidence="12" id="KW-1185">Reference proteome</keyword>
<proteinExistence type="inferred from homology"/>
<feature type="compositionally biased region" description="Basic and acidic residues" evidence="8">
    <location>
        <begin position="319"/>
        <end position="328"/>
    </location>
</feature>
<gene>
    <name evidence="11" type="ORF">TOL_3034</name>
</gene>
<evidence type="ECO:0000256" key="7">
    <source>
        <dbReference type="PROSITE-ProRule" id="PRU00473"/>
    </source>
</evidence>
<dbReference type="InterPro" id="IPR025713">
    <property type="entry name" value="MotB-like_N_dom"/>
</dbReference>
<comment type="similarity">
    <text evidence="2">Belongs to the MotB family.</text>
</comment>
<dbReference type="Pfam" id="PF13677">
    <property type="entry name" value="MotB_plug"/>
    <property type="match status" value="1"/>
</dbReference>
<dbReference type="NCBIfam" id="NF006548">
    <property type="entry name" value="PRK09041.1"/>
    <property type="match status" value="1"/>
</dbReference>
<dbReference type="Proteomes" id="UP000011866">
    <property type="component" value="Chromosome"/>
</dbReference>
<evidence type="ECO:0000313" key="11">
    <source>
        <dbReference type="EMBL" id="CCU73430.1"/>
    </source>
</evidence>
<dbReference type="PANTHER" id="PTHR30329">
    <property type="entry name" value="STATOR ELEMENT OF FLAGELLAR MOTOR COMPLEX"/>
    <property type="match status" value="1"/>
</dbReference>
<feature type="region of interest" description="Disordered" evidence="8">
    <location>
        <begin position="294"/>
        <end position="341"/>
    </location>
</feature>
<accession>M5E7N6</accession>
<dbReference type="RefSeq" id="WP_015488140.1">
    <property type="nucleotide sequence ID" value="NC_020888.1"/>
</dbReference>
<dbReference type="HOGENOM" id="CLU_016890_3_0_6"/>
<dbReference type="Pfam" id="PF00691">
    <property type="entry name" value="OmpA"/>
    <property type="match status" value="1"/>
</dbReference>
<evidence type="ECO:0000256" key="4">
    <source>
        <dbReference type="ARBA" id="ARBA00022692"/>
    </source>
</evidence>
<dbReference type="AlphaFoldDB" id="M5E7N6"/>
<evidence type="ECO:0000256" key="8">
    <source>
        <dbReference type="SAM" id="MobiDB-lite"/>
    </source>
</evidence>
<evidence type="ECO:0000256" key="9">
    <source>
        <dbReference type="SAM" id="Phobius"/>
    </source>
</evidence>
<keyword evidence="5 9" id="KW-1133">Transmembrane helix</keyword>
<dbReference type="PROSITE" id="PS51123">
    <property type="entry name" value="OMPA_2"/>
    <property type="match status" value="1"/>
</dbReference>
<keyword evidence="3" id="KW-1003">Cell membrane</keyword>
<protein>
    <submittedName>
        <fullName evidence="11">Motility protein, MotA family protein</fullName>
    </submittedName>
</protein>
<dbReference type="KEGG" id="tol:TOL_3034"/>
<evidence type="ECO:0000256" key="2">
    <source>
        <dbReference type="ARBA" id="ARBA00008914"/>
    </source>
</evidence>
<dbReference type="GeneID" id="79177775"/>
<sequence length="341" mass="38033">MENLSPHQNIIVRRYKKGKHEDHGGAWKVAMADFALAMMALFLVLWVINSSNEQQLASISGYFQDPLAFEEGKKVPSKYVIDLGGSPSQADNIATSESIDPEKILQADEIESLADAIEQKRLEELKAQIEQRIDASPTLSPFKNQLLLDITTEGLRLQIVDQTNRPMFDPGSAHLKYYSEDILWEMAPMLATLDHRLSITGHTDSSRLGGQRDEEDLNWALSSLRADAARRALMEAGVPKEQIAQVIGMGDTAPLIPDDPSASVNRRIAIVMLNRTSEHNVLERSGTKADVEFINDAPPPPSDARKPVLNKTGSLIERLQQERERVDNSYDNPPNKGEVFW</sequence>
<dbReference type="PANTHER" id="PTHR30329:SF21">
    <property type="entry name" value="LIPOPROTEIN YIAD-RELATED"/>
    <property type="match status" value="1"/>
</dbReference>
<reference evidence="11 12" key="1">
    <citation type="journal article" date="2013" name="Genome Announc.">
        <title>Genome Sequence of Thalassolituus oleivorans MIL-1 (DSM 14913T).</title>
        <authorList>
            <person name="Golyshin P.N."/>
            <person name="Werner J."/>
            <person name="Chernikova T.N."/>
            <person name="Tran H."/>
            <person name="Ferrer M."/>
            <person name="Yakimov M.M."/>
            <person name="Teeling H."/>
            <person name="Golyshina O.V."/>
        </authorList>
    </citation>
    <scope>NUCLEOTIDE SEQUENCE [LARGE SCALE GENOMIC DNA]</scope>
    <source>
        <strain evidence="11 12">MIL-1</strain>
    </source>
</reference>
<dbReference type="GO" id="GO:0005886">
    <property type="term" value="C:plasma membrane"/>
    <property type="evidence" value="ECO:0007669"/>
    <property type="project" value="UniProtKB-SubCell"/>
</dbReference>
<evidence type="ECO:0000313" key="12">
    <source>
        <dbReference type="Proteomes" id="UP000011866"/>
    </source>
</evidence>
<evidence type="ECO:0000256" key="6">
    <source>
        <dbReference type="ARBA" id="ARBA00023136"/>
    </source>
</evidence>
<dbReference type="SUPFAM" id="SSF103088">
    <property type="entry name" value="OmpA-like"/>
    <property type="match status" value="1"/>
</dbReference>
<evidence type="ECO:0000259" key="10">
    <source>
        <dbReference type="PROSITE" id="PS51123"/>
    </source>
</evidence>
<dbReference type="Gene3D" id="3.30.1330.60">
    <property type="entry name" value="OmpA-like domain"/>
    <property type="match status" value="1"/>
</dbReference>
<dbReference type="InterPro" id="IPR050330">
    <property type="entry name" value="Bact_OuterMem_StrucFunc"/>
</dbReference>
<dbReference type="eggNOG" id="COG1360">
    <property type="taxonomic scope" value="Bacteria"/>
</dbReference>
<organism evidence="11 12">
    <name type="scientific">Thalassolituus oleivorans MIL-1</name>
    <dbReference type="NCBI Taxonomy" id="1298593"/>
    <lineage>
        <taxon>Bacteria</taxon>
        <taxon>Pseudomonadati</taxon>
        <taxon>Pseudomonadota</taxon>
        <taxon>Gammaproteobacteria</taxon>
        <taxon>Oceanospirillales</taxon>
        <taxon>Oceanospirillaceae</taxon>
        <taxon>Thalassolituus</taxon>
    </lineage>
</organism>
<dbReference type="CDD" id="cd07185">
    <property type="entry name" value="OmpA_C-like"/>
    <property type="match status" value="1"/>
</dbReference>
<comment type="subcellular location">
    <subcellularLocation>
        <location evidence="1">Cell membrane</location>
        <topology evidence="1">Single-pass membrane protein</topology>
    </subcellularLocation>
</comment>
<dbReference type="PATRIC" id="fig|1298593.3.peg.2933"/>
<dbReference type="STRING" id="187493.CN03_03175"/>
<evidence type="ECO:0000256" key="3">
    <source>
        <dbReference type="ARBA" id="ARBA00022475"/>
    </source>
</evidence>
<feature type="transmembrane region" description="Helical" evidence="9">
    <location>
        <begin position="26"/>
        <end position="48"/>
    </location>
</feature>
<feature type="domain" description="OmpA-like" evidence="10">
    <location>
        <begin position="155"/>
        <end position="276"/>
    </location>
</feature>
<evidence type="ECO:0000256" key="1">
    <source>
        <dbReference type="ARBA" id="ARBA00004162"/>
    </source>
</evidence>